<evidence type="ECO:0000313" key="1">
    <source>
        <dbReference type="EMBL" id="KAG0461421.1"/>
    </source>
</evidence>
<dbReference type="PANTHER" id="PTHR22958">
    <property type="entry name" value="GLYCEROPHOSPHORYL DIESTER PHOSPHODIESTERASE"/>
    <property type="match status" value="1"/>
</dbReference>
<reference evidence="1 2" key="1">
    <citation type="journal article" date="2020" name="Nat. Food">
        <title>A phased Vanilla planifolia genome enables genetic improvement of flavour and production.</title>
        <authorList>
            <person name="Hasing T."/>
            <person name="Tang H."/>
            <person name="Brym M."/>
            <person name="Khazi F."/>
            <person name="Huang T."/>
            <person name="Chambers A.H."/>
        </authorList>
    </citation>
    <scope>NUCLEOTIDE SEQUENCE [LARGE SCALE GENOMIC DNA]</scope>
    <source>
        <tissue evidence="1">Leaf</tissue>
    </source>
</reference>
<keyword evidence="2" id="KW-1185">Reference proteome</keyword>
<sequence length="134" mass="14816">MADRSSSPASSRMLPSSCRSFRALILYSFLTNGGSEIYKDVRRNSLDEAIKLCLAGGLNGIVSEVKAIFKNPSMIHQIKESNLGLLTYGQLNNVPEAVYMQHLMGGEGVIVDLVQEITEVVREFISLIRRKVGR</sequence>
<evidence type="ECO:0008006" key="3">
    <source>
        <dbReference type="Google" id="ProtNLM"/>
    </source>
</evidence>
<evidence type="ECO:0000313" key="2">
    <source>
        <dbReference type="Proteomes" id="UP000636800"/>
    </source>
</evidence>
<dbReference type="InterPro" id="IPR051578">
    <property type="entry name" value="GDPD"/>
</dbReference>
<dbReference type="Gene3D" id="3.20.20.190">
    <property type="entry name" value="Phosphatidylinositol (PI) phosphodiesterase"/>
    <property type="match status" value="1"/>
</dbReference>
<protein>
    <recommendedName>
        <fullName evidence="3">Glycerophosphodiester phosphodiesterase</fullName>
    </recommendedName>
</protein>
<accession>A0A835PVX1</accession>
<dbReference type="PANTHER" id="PTHR22958:SF1">
    <property type="entry name" value="GLYCEROPHOSPHOCHOLINE PHOSPHODIESTERASE GPCPD1"/>
    <property type="match status" value="1"/>
</dbReference>
<organism evidence="1 2">
    <name type="scientific">Vanilla planifolia</name>
    <name type="common">Vanilla</name>
    <dbReference type="NCBI Taxonomy" id="51239"/>
    <lineage>
        <taxon>Eukaryota</taxon>
        <taxon>Viridiplantae</taxon>
        <taxon>Streptophyta</taxon>
        <taxon>Embryophyta</taxon>
        <taxon>Tracheophyta</taxon>
        <taxon>Spermatophyta</taxon>
        <taxon>Magnoliopsida</taxon>
        <taxon>Liliopsida</taxon>
        <taxon>Asparagales</taxon>
        <taxon>Orchidaceae</taxon>
        <taxon>Vanilloideae</taxon>
        <taxon>Vanilleae</taxon>
        <taxon>Vanilla</taxon>
    </lineage>
</organism>
<dbReference type="InterPro" id="IPR017946">
    <property type="entry name" value="PLC-like_Pdiesterase_TIM-brl"/>
</dbReference>
<name>A0A835PVX1_VANPL</name>
<gene>
    <name evidence="1" type="ORF">HPP92_021718</name>
</gene>
<comment type="caution">
    <text evidence="1">The sequence shown here is derived from an EMBL/GenBank/DDBJ whole genome shotgun (WGS) entry which is preliminary data.</text>
</comment>
<dbReference type="OrthoDB" id="28208at2759"/>
<dbReference type="GO" id="GO:0008081">
    <property type="term" value="F:phosphoric diester hydrolase activity"/>
    <property type="evidence" value="ECO:0007669"/>
    <property type="project" value="InterPro"/>
</dbReference>
<dbReference type="Proteomes" id="UP000636800">
    <property type="component" value="Chromosome 11"/>
</dbReference>
<dbReference type="EMBL" id="JADCNL010000011">
    <property type="protein sequence ID" value="KAG0461421.1"/>
    <property type="molecule type" value="Genomic_DNA"/>
</dbReference>
<proteinExistence type="predicted"/>
<dbReference type="GO" id="GO:0046475">
    <property type="term" value="P:glycerophospholipid catabolic process"/>
    <property type="evidence" value="ECO:0007669"/>
    <property type="project" value="TreeGrafter"/>
</dbReference>
<dbReference type="AlphaFoldDB" id="A0A835PVX1"/>